<name>A0ABS5AQY7_9PSEU</name>
<keyword evidence="3" id="KW-1185">Reference proteome</keyword>
<dbReference type="InterPro" id="IPR015424">
    <property type="entry name" value="PyrdxlP-dep_Trfase"/>
</dbReference>
<organism evidence="2 3">
    <name type="scientific">Crossiella equi</name>
    <dbReference type="NCBI Taxonomy" id="130796"/>
    <lineage>
        <taxon>Bacteria</taxon>
        <taxon>Bacillati</taxon>
        <taxon>Actinomycetota</taxon>
        <taxon>Actinomycetes</taxon>
        <taxon>Pseudonocardiales</taxon>
        <taxon>Pseudonocardiaceae</taxon>
        <taxon>Crossiella</taxon>
    </lineage>
</organism>
<dbReference type="SUPFAM" id="SSF53383">
    <property type="entry name" value="PLP-dependent transferases"/>
    <property type="match status" value="1"/>
</dbReference>
<evidence type="ECO:0000313" key="2">
    <source>
        <dbReference type="EMBL" id="MBP2478984.1"/>
    </source>
</evidence>
<proteinExistence type="predicted"/>
<dbReference type="InterPro" id="IPR015422">
    <property type="entry name" value="PyrdxlP-dep_Trfase_small"/>
</dbReference>
<comment type="caution">
    <text evidence="2">The sequence shown here is derived from an EMBL/GenBank/DDBJ whole genome shotgun (WGS) entry which is preliminary data.</text>
</comment>
<dbReference type="PANTHER" id="PTHR43586">
    <property type="entry name" value="CYSTEINE DESULFURASE"/>
    <property type="match status" value="1"/>
</dbReference>
<gene>
    <name evidence="2" type="ORF">JOF53_007856</name>
</gene>
<dbReference type="Pfam" id="PF00266">
    <property type="entry name" value="Aminotran_5"/>
    <property type="match status" value="1"/>
</dbReference>
<dbReference type="InterPro" id="IPR011340">
    <property type="entry name" value="Cys_dSase-rel"/>
</dbReference>
<dbReference type="InterPro" id="IPR000192">
    <property type="entry name" value="Aminotrans_V_dom"/>
</dbReference>
<reference evidence="2 3" key="1">
    <citation type="submission" date="2021-03" db="EMBL/GenBank/DDBJ databases">
        <title>Sequencing the genomes of 1000 actinobacteria strains.</title>
        <authorList>
            <person name="Klenk H.-P."/>
        </authorList>
    </citation>
    <scope>NUCLEOTIDE SEQUENCE [LARGE SCALE GENOMIC DNA]</scope>
    <source>
        <strain evidence="2 3">DSM 44580</strain>
    </source>
</reference>
<evidence type="ECO:0000259" key="1">
    <source>
        <dbReference type="Pfam" id="PF00266"/>
    </source>
</evidence>
<dbReference type="Gene3D" id="3.40.640.10">
    <property type="entry name" value="Type I PLP-dependent aspartate aminotransferase-like (Major domain)"/>
    <property type="match status" value="1"/>
</dbReference>
<dbReference type="PANTHER" id="PTHR43586:SF21">
    <property type="entry name" value="PYRIDOXAL PHOSPHATE (PLP)-DEPENDENT ASPARTATE AMINOTRANSFERASE SUPERFAMILY"/>
    <property type="match status" value="1"/>
</dbReference>
<sequence>MAIDLRTLRAHFPSLDSGLAFFDGPGGTQTLRPVAEAIAATLLGPLSNRGVVSASELNAERAVSEFRAAYADLLHVPATGVVHGRSATQLTYDFARHLARDWRPGDEIVLSHLEHDANVRPWSQAAARAGVTVRWIDVDPETTELDLGSFERALSARTRLVAVTAASNVLGTKPPLRELADRAHEAGALVYVDGVHYAAHHLVDVPALGADFFVCSPYKFLGPHCGVLAAAPELLASVHPDKLLPATNAVPERFEYGTLPYEALAGARAAVDFLADLDPGEGSRRDRLTRSFTALHEHERTLRTRLETGLAALPVTVLSKAADRTPTILLDLRGRDAREAQKFLAARDVLAPAGSFYAHEPFTTLGLTDPALRVGLAPYNTEEEVDRFLDGLAAFL</sequence>
<feature type="domain" description="Aminotransferase class V" evidence="1">
    <location>
        <begin position="21"/>
        <end position="388"/>
    </location>
</feature>
<dbReference type="Gene3D" id="3.90.1150.10">
    <property type="entry name" value="Aspartate Aminotransferase, domain 1"/>
    <property type="match status" value="1"/>
</dbReference>
<evidence type="ECO:0000313" key="3">
    <source>
        <dbReference type="Proteomes" id="UP001519363"/>
    </source>
</evidence>
<dbReference type="InterPro" id="IPR015421">
    <property type="entry name" value="PyrdxlP-dep_Trfase_major"/>
</dbReference>
<dbReference type="NCBIfam" id="TIGR01976">
    <property type="entry name" value="am_tr_V_VC1184"/>
    <property type="match status" value="1"/>
</dbReference>
<dbReference type="Proteomes" id="UP001519363">
    <property type="component" value="Unassembled WGS sequence"/>
</dbReference>
<protein>
    <submittedName>
        <fullName evidence="2">Cysteine desulfurase family protein (TIGR01976 family)</fullName>
    </submittedName>
</protein>
<accession>A0ABS5AQY7</accession>
<dbReference type="EMBL" id="JAGIOO010000001">
    <property type="protein sequence ID" value="MBP2478984.1"/>
    <property type="molecule type" value="Genomic_DNA"/>
</dbReference>
<dbReference type="RefSeq" id="WP_086788035.1">
    <property type="nucleotide sequence ID" value="NZ_JAGIOO010000001.1"/>
</dbReference>